<evidence type="ECO:0000256" key="4">
    <source>
        <dbReference type="ARBA" id="ARBA00022833"/>
    </source>
</evidence>
<dbReference type="Pfam" id="PF12867">
    <property type="entry name" value="DinB_2"/>
    <property type="match status" value="1"/>
</dbReference>
<evidence type="ECO:0000256" key="1">
    <source>
        <dbReference type="ARBA" id="ARBA00022490"/>
    </source>
</evidence>
<reference evidence="6 7" key="1">
    <citation type="submission" date="2018-08" db="EMBL/GenBank/DDBJ databases">
        <title>Acidipila sp. 4G-K13, an acidobacterium isolated from forest soil.</title>
        <authorList>
            <person name="Gao Z.-H."/>
            <person name="Qiu L.-H."/>
        </authorList>
    </citation>
    <scope>NUCLEOTIDE SEQUENCE [LARGE SCALE GENOMIC DNA]</scope>
    <source>
        <strain evidence="6 7">4G-K13</strain>
    </source>
</reference>
<comment type="caution">
    <text evidence="6">The sequence shown here is derived from an EMBL/GenBank/DDBJ whole genome shotgun (WGS) entry which is preliminary data.</text>
</comment>
<evidence type="ECO:0000256" key="3">
    <source>
        <dbReference type="ARBA" id="ARBA00022801"/>
    </source>
</evidence>
<keyword evidence="1" id="KW-0963">Cytoplasm</keyword>
<evidence type="ECO:0000313" key="6">
    <source>
        <dbReference type="EMBL" id="RFU15651.1"/>
    </source>
</evidence>
<dbReference type="GO" id="GO:0046872">
    <property type="term" value="F:metal ion binding"/>
    <property type="evidence" value="ECO:0007669"/>
    <property type="project" value="UniProtKB-KW"/>
</dbReference>
<dbReference type="SUPFAM" id="SSF109854">
    <property type="entry name" value="DinB/YfiT-like putative metalloenzymes"/>
    <property type="match status" value="1"/>
</dbReference>
<keyword evidence="7" id="KW-1185">Reference proteome</keyword>
<proteinExistence type="inferred from homology"/>
<dbReference type="InterPro" id="IPR034660">
    <property type="entry name" value="DinB/YfiT-like"/>
</dbReference>
<dbReference type="InterPro" id="IPR023774">
    <property type="entry name" value="Put_metal_dep_hydrolase_YfiT"/>
</dbReference>
<dbReference type="HAMAP" id="MF_01256">
    <property type="entry name" value="YfiT_hydrol"/>
    <property type="match status" value="1"/>
</dbReference>
<evidence type="ECO:0000313" key="7">
    <source>
        <dbReference type="Proteomes" id="UP000264702"/>
    </source>
</evidence>
<dbReference type="NCBIfam" id="NF009807">
    <property type="entry name" value="PRK13291.1"/>
    <property type="match status" value="1"/>
</dbReference>
<feature type="domain" description="DinB-like" evidence="5">
    <location>
        <begin position="30"/>
        <end position="165"/>
    </location>
</feature>
<dbReference type="Gene3D" id="1.20.120.450">
    <property type="entry name" value="dinb family like domain"/>
    <property type="match status" value="1"/>
</dbReference>
<keyword evidence="3 6" id="KW-0378">Hydrolase</keyword>
<organism evidence="6 7">
    <name type="scientific">Paracidobacterium acidisoli</name>
    <dbReference type="NCBI Taxonomy" id="2303751"/>
    <lineage>
        <taxon>Bacteria</taxon>
        <taxon>Pseudomonadati</taxon>
        <taxon>Acidobacteriota</taxon>
        <taxon>Terriglobia</taxon>
        <taxon>Terriglobales</taxon>
        <taxon>Acidobacteriaceae</taxon>
        <taxon>Paracidobacterium</taxon>
    </lineage>
</organism>
<evidence type="ECO:0000256" key="2">
    <source>
        <dbReference type="ARBA" id="ARBA00022723"/>
    </source>
</evidence>
<keyword evidence="4" id="KW-0862">Zinc</keyword>
<evidence type="ECO:0000259" key="5">
    <source>
        <dbReference type="Pfam" id="PF12867"/>
    </source>
</evidence>
<keyword evidence="2" id="KW-0479">Metal-binding</keyword>
<name>A0A372ILL9_9BACT</name>
<protein>
    <submittedName>
        <fullName evidence="6">Putative metal-dependent hydrolase</fullName>
    </submittedName>
</protein>
<dbReference type="OrthoDB" id="9796039at2"/>
<dbReference type="GO" id="GO:0016787">
    <property type="term" value="F:hydrolase activity"/>
    <property type="evidence" value="ECO:0007669"/>
    <property type="project" value="UniProtKB-KW"/>
</dbReference>
<dbReference type="EMBL" id="QVQT01000005">
    <property type="protein sequence ID" value="RFU15651.1"/>
    <property type="molecule type" value="Genomic_DNA"/>
</dbReference>
<gene>
    <name evidence="6" type="ORF">D0Y96_14420</name>
</gene>
<sequence>MNPDPRYPIGKFNRSTADITNHPAAIATLAALPENLRSAVEGLTPAQLETPYREGGWMVRQLVHHVADSHMNAYVRMRMALTEDWPAIRPYDEKLWAALPDSLTAPVEISLELLDALHRRWVLLLQQLTEEQWQRGYVHPTNGRQTMAEAAAVYAWHSRHHVAHITALRKRMNW</sequence>
<accession>A0A372ILL9</accession>
<dbReference type="AlphaFoldDB" id="A0A372ILL9"/>
<dbReference type="InterPro" id="IPR024775">
    <property type="entry name" value="DinB-like"/>
</dbReference>
<dbReference type="Proteomes" id="UP000264702">
    <property type="component" value="Unassembled WGS sequence"/>
</dbReference>